<evidence type="ECO:0000313" key="1">
    <source>
        <dbReference type="EMBL" id="TVU16608.1"/>
    </source>
</evidence>
<evidence type="ECO:0000313" key="2">
    <source>
        <dbReference type="Proteomes" id="UP000324897"/>
    </source>
</evidence>
<proteinExistence type="predicted"/>
<gene>
    <name evidence="1" type="ORF">EJB05_40181</name>
</gene>
<name>A0A5J9U0C8_9POAL</name>
<organism evidence="1 2">
    <name type="scientific">Eragrostis curvula</name>
    <name type="common">weeping love grass</name>
    <dbReference type="NCBI Taxonomy" id="38414"/>
    <lineage>
        <taxon>Eukaryota</taxon>
        <taxon>Viridiplantae</taxon>
        <taxon>Streptophyta</taxon>
        <taxon>Embryophyta</taxon>
        <taxon>Tracheophyta</taxon>
        <taxon>Spermatophyta</taxon>
        <taxon>Magnoliopsida</taxon>
        <taxon>Liliopsida</taxon>
        <taxon>Poales</taxon>
        <taxon>Poaceae</taxon>
        <taxon>PACMAD clade</taxon>
        <taxon>Chloridoideae</taxon>
        <taxon>Eragrostideae</taxon>
        <taxon>Eragrostidinae</taxon>
        <taxon>Eragrostis</taxon>
    </lineage>
</organism>
<protein>
    <submittedName>
        <fullName evidence="1">Uncharacterized protein</fullName>
    </submittedName>
</protein>
<accession>A0A5J9U0C8</accession>
<dbReference type="EMBL" id="RWGY01000031">
    <property type="protein sequence ID" value="TVU16608.1"/>
    <property type="molecule type" value="Genomic_DNA"/>
</dbReference>
<sequence>MSLPLHLQRRVRRLRIHGVRRRLGAVRGVRAQRRAATLEQIESLFGGGGAALGKVGVELGDAELLEHKRLVSHAS</sequence>
<comment type="caution">
    <text evidence="1">The sequence shown here is derived from an EMBL/GenBank/DDBJ whole genome shotgun (WGS) entry which is preliminary data.</text>
</comment>
<dbReference type="Proteomes" id="UP000324897">
    <property type="component" value="Unassembled WGS sequence"/>
</dbReference>
<dbReference type="Gramene" id="TVU16608">
    <property type="protein sequence ID" value="TVU16608"/>
    <property type="gene ID" value="EJB05_40181"/>
</dbReference>
<feature type="non-terminal residue" evidence="1">
    <location>
        <position position="1"/>
    </location>
</feature>
<dbReference type="AlphaFoldDB" id="A0A5J9U0C8"/>
<keyword evidence="2" id="KW-1185">Reference proteome</keyword>
<reference evidence="1 2" key="1">
    <citation type="journal article" date="2019" name="Sci. Rep.">
        <title>A high-quality genome of Eragrostis curvula grass provides insights into Poaceae evolution and supports new strategies to enhance forage quality.</title>
        <authorList>
            <person name="Carballo J."/>
            <person name="Santos B.A.C.M."/>
            <person name="Zappacosta D."/>
            <person name="Garbus I."/>
            <person name="Selva J.P."/>
            <person name="Gallo C.A."/>
            <person name="Diaz A."/>
            <person name="Albertini E."/>
            <person name="Caccamo M."/>
            <person name="Echenique V."/>
        </authorList>
    </citation>
    <scope>NUCLEOTIDE SEQUENCE [LARGE SCALE GENOMIC DNA]</scope>
    <source>
        <strain evidence="2">cv. Victoria</strain>
        <tissue evidence="1">Leaf</tissue>
    </source>
</reference>